<evidence type="ECO:0000313" key="2">
    <source>
        <dbReference type="EMBL" id="QOV45653.1"/>
    </source>
</evidence>
<keyword evidence="3" id="KW-1185">Reference proteome</keyword>
<organism evidence="2 3">
    <name type="scientific">Streptomyces chromofuscus</name>
    <dbReference type="NCBI Taxonomy" id="42881"/>
    <lineage>
        <taxon>Bacteria</taxon>
        <taxon>Bacillati</taxon>
        <taxon>Actinomycetota</taxon>
        <taxon>Actinomycetes</taxon>
        <taxon>Kitasatosporales</taxon>
        <taxon>Streptomycetaceae</taxon>
        <taxon>Streptomyces</taxon>
    </lineage>
</organism>
<dbReference type="KEGG" id="schf:IPT68_06920"/>
<proteinExistence type="predicted"/>
<reference evidence="2 3" key="1">
    <citation type="submission" date="2020-10" db="EMBL/GenBank/DDBJ databases">
        <title>Streptomyces chromofuscus complate genome analysis.</title>
        <authorList>
            <person name="Anwar N."/>
        </authorList>
    </citation>
    <scope>NUCLEOTIDE SEQUENCE [LARGE SCALE GENOMIC DNA]</scope>
    <source>
        <strain evidence="2 3">DSM 40273</strain>
    </source>
</reference>
<sequence length="275" mass="27085">MSRALPKTHRRRTGMIGGVSAVVMSAALIADATLAGEAPGNDAARASAQATAGTVTCPAVPPNLPPVPARAEANRDLALLDTQIAEAAGRLRETVGHGGADCVRSAVLGPLQDKRVAGVDRIATAIGRLAARPQGLAALAPCTVGAEGAGGGPAGATASASQTSGGSTGGAGPGMGAGAGAISCPDVPSRLPAVPVSARAEADRDLALLDTQVVEAEERLRESVGEGGPDFVRNALLGPLQDKRAAAIERIVLAIGRTAAEPQGLGSLAACTLTR</sequence>
<evidence type="ECO:0000313" key="3">
    <source>
        <dbReference type="Proteomes" id="UP000594008"/>
    </source>
</evidence>
<evidence type="ECO:0008006" key="4">
    <source>
        <dbReference type="Google" id="ProtNLM"/>
    </source>
</evidence>
<protein>
    <recommendedName>
        <fullName evidence="4">Secreted protein</fullName>
    </recommendedName>
</protein>
<gene>
    <name evidence="2" type="ORF">IPT68_06920</name>
</gene>
<dbReference type="Proteomes" id="UP000594008">
    <property type="component" value="Chromosome"/>
</dbReference>
<feature type="region of interest" description="Disordered" evidence="1">
    <location>
        <begin position="149"/>
        <end position="174"/>
    </location>
</feature>
<feature type="compositionally biased region" description="Low complexity" evidence="1">
    <location>
        <begin position="155"/>
        <end position="165"/>
    </location>
</feature>
<accession>A0A7M2TCI8</accession>
<dbReference type="AlphaFoldDB" id="A0A7M2TCI8"/>
<name>A0A7M2TCI8_STRCW</name>
<dbReference type="EMBL" id="CP063374">
    <property type="protein sequence ID" value="QOV45653.1"/>
    <property type="molecule type" value="Genomic_DNA"/>
</dbReference>
<evidence type="ECO:0000256" key="1">
    <source>
        <dbReference type="SAM" id="MobiDB-lite"/>
    </source>
</evidence>